<evidence type="ECO:0000256" key="1">
    <source>
        <dbReference type="SAM" id="MobiDB-lite"/>
    </source>
</evidence>
<feature type="region of interest" description="Disordered" evidence="1">
    <location>
        <begin position="206"/>
        <end position="226"/>
    </location>
</feature>
<evidence type="ECO:0000313" key="3">
    <source>
        <dbReference type="Proteomes" id="UP000635278"/>
    </source>
</evidence>
<dbReference type="Proteomes" id="UP000635278">
    <property type="component" value="Unassembled WGS sequence"/>
</dbReference>
<dbReference type="RefSeq" id="WP_173582476.1">
    <property type="nucleotide sequence ID" value="NZ_WOTB01000005.1"/>
</dbReference>
<comment type="caution">
    <text evidence="2">The sequence shown here is derived from an EMBL/GenBank/DDBJ whole genome shotgun (WGS) entry which is preliminary data.</text>
</comment>
<evidence type="ECO:0008006" key="4">
    <source>
        <dbReference type="Google" id="ProtNLM"/>
    </source>
</evidence>
<proteinExistence type="predicted"/>
<name>A0ABX0JL92_9PROT</name>
<protein>
    <recommendedName>
        <fullName evidence="4">Lipoprotein</fullName>
    </recommendedName>
</protein>
<evidence type="ECO:0000313" key="2">
    <source>
        <dbReference type="EMBL" id="NHN84089.1"/>
    </source>
</evidence>
<keyword evidence="3" id="KW-1185">Reference proteome</keyword>
<organism evidence="2 3">
    <name type="scientific">Acetobacter musti</name>
    <dbReference type="NCBI Taxonomy" id="864732"/>
    <lineage>
        <taxon>Bacteria</taxon>
        <taxon>Pseudomonadati</taxon>
        <taxon>Pseudomonadota</taxon>
        <taxon>Alphaproteobacteria</taxon>
        <taxon>Acetobacterales</taxon>
        <taxon>Acetobacteraceae</taxon>
        <taxon>Acetobacter</taxon>
    </lineage>
</organism>
<dbReference type="EMBL" id="WOTB01000005">
    <property type="protein sequence ID" value="NHN84089.1"/>
    <property type="molecule type" value="Genomic_DNA"/>
</dbReference>
<reference evidence="2 3" key="1">
    <citation type="journal article" date="2020" name="Int. J. Syst. Evol. Microbiol.">
        <title>Novel acetic acid bacteria from cider fermentations: Acetobacter conturbans sp. nov. and Acetobacter fallax sp. nov.</title>
        <authorList>
            <person name="Sombolestani A.S."/>
            <person name="Cleenwerck I."/>
            <person name="Cnockaert M."/>
            <person name="Borremans W."/>
            <person name="Wieme A.D."/>
            <person name="De Vuyst L."/>
            <person name="Vandamme P."/>
        </authorList>
    </citation>
    <scope>NUCLEOTIDE SEQUENCE [LARGE SCALE GENOMIC DNA]</scope>
    <source>
        <strain evidence="2 3">LMG 30640</strain>
    </source>
</reference>
<sequence length="226" mass="22595">MSRFGSRLVLIGVALNLSGCGYFASRSVHKAQMAMIGMTSNDLQACAGAPDKVTKLNATTQLYQYAYKPGTTGAFSINPFGLGAVSFTGNGSSCTAIMRLDHDQVTEVHYTGDNDRAIGNDGVCEPLVRGCMRQPESTMRTINGGPFGPVSGFTPPPIPAQSQGAVWNGPAAALPATATPGTAGAASAAAAATSSAQTAGTAAAASAASSGTAIINRSSTTAGSAQ</sequence>
<accession>A0ABX0JL92</accession>
<gene>
    <name evidence="2" type="ORF">GOB93_05455</name>
</gene>
<feature type="compositionally biased region" description="Polar residues" evidence="1">
    <location>
        <begin position="215"/>
        <end position="226"/>
    </location>
</feature>